<keyword evidence="3" id="KW-1185">Reference proteome</keyword>
<feature type="region of interest" description="Disordered" evidence="1">
    <location>
        <begin position="1"/>
        <end position="88"/>
    </location>
</feature>
<sequence>MSGTAPNDAAPGDPAAADDGIQQSSLGDANQHERHTNRAGGCRYAVDEAKDTNTTNTTTHDTPAAAGHHAGEAGDAGDGDGSKHHKGALSGLVDNIVNKALGFGGASEAAERKAEADHHHHHPPGRHP</sequence>
<feature type="compositionally biased region" description="Low complexity" evidence="1">
    <location>
        <begin position="52"/>
        <end position="68"/>
    </location>
</feature>
<protein>
    <submittedName>
        <fullName evidence="2">Uncharacterized protein</fullName>
    </submittedName>
</protein>
<accession>A0AAX4IIX9</accession>
<gene>
    <name evidence="2" type="ORF">CDEST_08314</name>
</gene>
<dbReference type="Proteomes" id="UP001322277">
    <property type="component" value="Chromosome 5"/>
</dbReference>
<feature type="compositionally biased region" description="Basic residues" evidence="1">
    <location>
        <begin position="119"/>
        <end position="128"/>
    </location>
</feature>
<name>A0AAX4IIX9_9PEZI</name>
<evidence type="ECO:0000256" key="1">
    <source>
        <dbReference type="SAM" id="MobiDB-lite"/>
    </source>
</evidence>
<evidence type="ECO:0000313" key="3">
    <source>
        <dbReference type="Proteomes" id="UP001322277"/>
    </source>
</evidence>
<feature type="compositionally biased region" description="Basic and acidic residues" evidence="1">
    <location>
        <begin position="109"/>
        <end position="118"/>
    </location>
</feature>
<organism evidence="2 3">
    <name type="scientific">Colletotrichum destructivum</name>
    <dbReference type="NCBI Taxonomy" id="34406"/>
    <lineage>
        <taxon>Eukaryota</taxon>
        <taxon>Fungi</taxon>
        <taxon>Dikarya</taxon>
        <taxon>Ascomycota</taxon>
        <taxon>Pezizomycotina</taxon>
        <taxon>Sordariomycetes</taxon>
        <taxon>Hypocreomycetidae</taxon>
        <taxon>Glomerellales</taxon>
        <taxon>Glomerellaceae</taxon>
        <taxon>Colletotrichum</taxon>
        <taxon>Colletotrichum destructivum species complex</taxon>
    </lineage>
</organism>
<dbReference type="RefSeq" id="XP_062780524.1">
    <property type="nucleotide sequence ID" value="XM_062924473.1"/>
</dbReference>
<evidence type="ECO:0000313" key="2">
    <source>
        <dbReference type="EMBL" id="WQF83300.1"/>
    </source>
</evidence>
<dbReference type="EMBL" id="CP137309">
    <property type="protein sequence ID" value="WQF83300.1"/>
    <property type="molecule type" value="Genomic_DNA"/>
</dbReference>
<dbReference type="KEGG" id="cdet:87944817"/>
<dbReference type="AlphaFoldDB" id="A0AAX4IIX9"/>
<feature type="region of interest" description="Disordered" evidence="1">
    <location>
        <begin position="104"/>
        <end position="128"/>
    </location>
</feature>
<feature type="compositionally biased region" description="Low complexity" evidence="1">
    <location>
        <begin position="1"/>
        <end position="20"/>
    </location>
</feature>
<proteinExistence type="predicted"/>
<dbReference type="GeneID" id="87944817"/>
<reference evidence="3" key="1">
    <citation type="journal article" date="2023" name="bioRxiv">
        <title>Complete genome of the Medicago anthracnose fungus, Colletotrichum destructivum, reveals a mini-chromosome-like region within a core chromosome.</title>
        <authorList>
            <person name="Lapalu N."/>
            <person name="Simon A."/>
            <person name="Lu A."/>
            <person name="Plaumann P.-L."/>
            <person name="Amselem J."/>
            <person name="Pigne S."/>
            <person name="Auger A."/>
            <person name="Koch C."/>
            <person name="Dallery J.-F."/>
            <person name="O'Connell R.J."/>
        </authorList>
    </citation>
    <scope>NUCLEOTIDE SEQUENCE [LARGE SCALE GENOMIC DNA]</scope>
    <source>
        <strain evidence="3">CBS 520.97</strain>
    </source>
</reference>